<name>A0A2D0N9A2_FLAN2</name>
<evidence type="ECO:0000256" key="1">
    <source>
        <dbReference type="SAM" id="Phobius"/>
    </source>
</evidence>
<proteinExistence type="predicted"/>
<dbReference type="Proteomes" id="UP000223913">
    <property type="component" value="Unassembled WGS sequence"/>
</dbReference>
<keyword evidence="4" id="KW-1185">Reference proteome</keyword>
<feature type="transmembrane region" description="Helical" evidence="1">
    <location>
        <begin position="120"/>
        <end position="143"/>
    </location>
</feature>
<dbReference type="InterPro" id="IPR050640">
    <property type="entry name" value="Bact_2-comp_sensor_kinase"/>
</dbReference>
<dbReference type="GO" id="GO:0000155">
    <property type="term" value="F:phosphorelay sensor kinase activity"/>
    <property type="evidence" value="ECO:0007669"/>
    <property type="project" value="InterPro"/>
</dbReference>
<feature type="transmembrane region" description="Helical" evidence="1">
    <location>
        <begin position="78"/>
        <end position="100"/>
    </location>
</feature>
<dbReference type="GO" id="GO:0016020">
    <property type="term" value="C:membrane"/>
    <property type="evidence" value="ECO:0007669"/>
    <property type="project" value="InterPro"/>
</dbReference>
<sequence length="346" mass="40506">MNRMPTQTWQRFIIPLLLALFFGFMISLQSLFREPIGFAWYGLLWMTTTTFMIWEANLRIGHYLDGRLPWREQFFRRLGGQLLFSYVVSIGIFLLSYIILNWYENAVLGNDNALSVVHLASSMAIAFMLTTFVNVIQIGYQLIQVREAERLRAERYQRESIAARLESLRQQIDPHFLFNNFSTLYGLIHEDQEKAGIFLLKLSDIYRLVLEHLDRETVRVREELDLIQAYADLLTIRHGTALQFELAVPPEILDRQLIPFALQLLVENAIKHNQVEPDHPLLIRIYYDETRGLCVDNNLAPRSSVPVSARIGLKNLEERHRFRLGRSISIIRDRRRFSVAVPLFNE</sequence>
<dbReference type="PANTHER" id="PTHR34220">
    <property type="entry name" value="SENSOR HISTIDINE KINASE YPDA"/>
    <property type="match status" value="1"/>
</dbReference>
<dbReference type="OrthoDB" id="9809908at2"/>
<gene>
    <name evidence="3" type="ORF">CRP01_18910</name>
</gene>
<dbReference type="Pfam" id="PF06580">
    <property type="entry name" value="His_kinase"/>
    <property type="match status" value="1"/>
</dbReference>
<feature type="domain" description="Signal transduction histidine kinase internal region" evidence="2">
    <location>
        <begin position="163"/>
        <end position="240"/>
    </location>
</feature>
<organism evidence="3 4">
    <name type="scientific">Flavilitoribacter nigricans (strain ATCC 23147 / DSM 23189 / NBRC 102662 / NCIMB 1420 / SS-2)</name>
    <name type="common">Lewinella nigricans</name>
    <dbReference type="NCBI Taxonomy" id="1122177"/>
    <lineage>
        <taxon>Bacteria</taxon>
        <taxon>Pseudomonadati</taxon>
        <taxon>Bacteroidota</taxon>
        <taxon>Saprospiria</taxon>
        <taxon>Saprospirales</taxon>
        <taxon>Lewinellaceae</taxon>
        <taxon>Flavilitoribacter</taxon>
    </lineage>
</organism>
<dbReference type="RefSeq" id="WP_099151641.1">
    <property type="nucleotide sequence ID" value="NZ_PDUD01000023.1"/>
</dbReference>
<reference evidence="3 4" key="1">
    <citation type="submission" date="2017-10" db="EMBL/GenBank/DDBJ databases">
        <title>The draft genome sequence of Lewinella nigricans NBRC 102662.</title>
        <authorList>
            <person name="Wang K."/>
        </authorList>
    </citation>
    <scope>NUCLEOTIDE SEQUENCE [LARGE SCALE GENOMIC DNA]</scope>
    <source>
        <strain evidence="3 4">NBRC 102662</strain>
    </source>
</reference>
<dbReference type="EMBL" id="PDUD01000023">
    <property type="protein sequence ID" value="PHN05094.1"/>
    <property type="molecule type" value="Genomic_DNA"/>
</dbReference>
<comment type="caution">
    <text evidence="3">The sequence shown here is derived from an EMBL/GenBank/DDBJ whole genome shotgun (WGS) entry which is preliminary data.</text>
</comment>
<dbReference type="AlphaFoldDB" id="A0A2D0N9A2"/>
<evidence type="ECO:0000313" key="3">
    <source>
        <dbReference type="EMBL" id="PHN05094.1"/>
    </source>
</evidence>
<evidence type="ECO:0000259" key="2">
    <source>
        <dbReference type="Pfam" id="PF06580"/>
    </source>
</evidence>
<keyword evidence="1" id="KW-1133">Transmembrane helix</keyword>
<feature type="transmembrane region" description="Helical" evidence="1">
    <location>
        <begin position="38"/>
        <end position="57"/>
    </location>
</feature>
<accession>A0A2D0N9A2</accession>
<keyword evidence="1" id="KW-0812">Transmembrane</keyword>
<dbReference type="PANTHER" id="PTHR34220:SF7">
    <property type="entry name" value="SENSOR HISTIDINE KINASE YPDA"/>
    <property type="match status" value="1"/>
</dbReference>
<evidence type="ECO:0000313" key="4">
    <source>
        <dbReference type="Proteomes" id="UP000223913"/>
    </source>
</evidence>
<feature type="transmembrane region" description="Helical" evidence="1">
    <location>
        <begin position="12"/>
        <end position="32"/>
    </location>
</feature>
<dbReference type="InterPro" id="IPR010559">
    <property type="entry name" value="Sig_transdc_His_kin_internal"/>
</dbReference>
<keyword evidence="1" id="KW-0472">Membrane</keyword>
<protein>
    <recommendedName>
        <fullName evidence="2">Signal transduction histidine kinase internal region domain-containing protein</fullName>
    </recommendedName>
</protein>